<keyword evidence="3" id="KW-1185">Reference proteome</keyword>
<organism evidence="2 3">
    <name type="scientific">Parelaphostrongylus tenuis</name>
    <name type="common">Meningeal worm</name>
    <dbReference type="NCBI Taxonomy" id="148309"/>
    <lineage>
        <taxon>Eukaryota</taxon>
        <taxon>Metazoa</taxon>
        <taxon>Ecdysozoa</taxon>
        <taxon>Nematoda</taxon>
        <taxon>Chromadorea</taxon>
        <taxon>Rhabditida</taxon>
        <taxon>Rhabditina</taxon>
        <taxon>Rhabditomorpha</taxon>
        <taxon>Strongyloidea</taxon>
        <taxon>Metastrongylidae</taxon>
        <taxon>Parelaphostrongylus</taxon>
    </lineage>
</organism>
<dbReference type="GO" id="GO:0000462">
    <property type="term" value="P:maturation of SSU-rRNA from tricistronic rRNA transcript (SSU-rRNA, 5.8S rRNA, LSU-rRNA)"/>
    <property type="evidence" value="ECO:0007669"/>
    <property type="project" value="TreeGrafter"/>
</dbReference>
<reference evidence="2" key="1">
    <citation type="submission" date="2021-06" db="EMBL/GenBank/DDBJ databases">
        <title>Parelaphostrongylus tenuis whole genome reference sequence.</title>
        <authorList>
            <person name="Garwood T.J."/>
            <person name="Larsen P.A."/>
            <person name="Fountain-Jones N.M."/>
            <person name="Garbe J.R."/>
            <person name="Macchietto M.G."/>
            <person name="Kania S.A."/>
            <person name="Gerhold R.W."/>
            <person name="Richards J.E."/>
            <person name="Wolf T.M."/>
        </authorList>
    </citation>
    <scope>NUCLEOTIDE SEQUENCE</scope>
    <source>
        <strain evidence="2">MNPRO001-30</strain>
        <tissue evidence="2">Meninges</tissue>
    </source>
</reference>
<dbReference type="AlphaFoldDB" id="A0AAD5RCU3"/>
<evidence type="ECO:0000313" key="2">
    <source>
        <dbReference type="EMBL" id="KAJ1373982.1"/>
    </source>
</evidence>
<dbReference type="Proteomes" id="UP001196413">
    <property type="component" value="Unassembled WGS sequence"/>
</dbReference>
<proteinExistence type="predicted"/>
<evidence type="ECO:0000256" key="1">
    <source>
        <dbReference type="SAM" id="MobiDB-lite"/>
    </source>
</evidence>
<protein>
    <submittedName>
        <fullName evidence="2">Uncharacterized protein</fullName>
    </submittedName>
</protein>
<feature type="compositionally biased region" description="Polar residues" evidence="1">
    <location>
        <begin position="1"/>
        <end position="12"/>
    </location>
</feature>
<name>A0AAD5RCU3_PARTN</name>
<dbReference type="PANTHER" id="PTHR13237:SF8">
    <property type="entry name" value="SOMETHING ABOUT SILENCING PROTEIN 10"/>
    <property type="match status" value="1"/>
</dbReference>
<evidence type="ECO:0000313" key="3">
    <source>
        <dbReference type="Proteomes" id="UP001196413"/>
    </source>
</evidence>
<sequence length="234" mass="26739">MSSGTRDVNGRTNGYKVKQAEEVLNVEGYSSDEDGSSDSDFDDDSDDEPEGVVGNEWGRKRKDFYGTEYVDEDWGGMRDEEADDAELEEEDATSRQIALDKAAARAADLFEKMDETDSFQTIAKETALEWKLSSVKKLNKRTVEIIEEYNRRKDLMNVVVEPLVPVIKQLPPTSNVRKQLMLVFDVYTTYIMNMTFFLRLKADSLARKKCHRCSSGFTPCIGKDRKIRKDGKER</sequence>
<feature type="region of interest" description="Disordered" evidence="1">
    <location>
        <begin position="1"/>
        <end position="59"/>
    </location>
</feature>
<comment type="caution">
    <text evidence="2">The sequence shown here is derived from an EMBL/GenBank/DDBJ whole genome shotgun (WGS) entry which is preliminary data.</text>
</comment>
<dbReference type="EMBL" id="JAHQIW010007371">
    <property type="protein sequence ID" value="KAJ1373982.1"/>
    <property type="molecule type" value="Genomic_DNA"/>
</dbReference>
<dbReference type="GO" id="GO:0032040">
    <property type="term" value="C:small-subunit processome"/>
    <property type="evidence" value="ECO:0007669"/>
    <property type="project" value="TreeGrafter"/>
</dbReference>
<feature type="compositionally biased region" description="Acidic residues" evidence="1">
    <location>
        <begin position="30"/>
        <end position="50"/>
    </location>
</feature>
<dbReference type="PANTHER" id="PTHR13237">
    <property type="entry name" value="SOMETHING ABOUT SILENCING PROTEIN 10-RELATED"/>
    <property type="match status" value="1"/>
</dbReference>
<accession>A0AAD5RCU3</accession>
<gene>
    <name evidence="2" type="ORF">KIN20_036560</name>
</gene>